<keyword evidence="1" id="KW-0732">Signal</keyword>
<dbReference type="Gene3D" id="1.20.120.450">
    <property type="entry name" value="dinb family like domain"/>
    <property type="match status" value="1"/>
</dbReference>
<dbReference type="Pfam" id="PF12867">
    <property type="entry name" value="DinB_2"/>
    <property type="match status" value="1"/>
</dbReference>
<dbReference type="AlphaFoldDB" id="A0A2S5A827"/>
<dbReference type="EMBL" id="PQVF01000002">
    <property type="protein sequence ID" value="POY38407.1"/>
    <property type="molecule type" value="Genomic_DNA"/>
</dbReference>
<reference evidence="3 4" key="1">
    <citation type="submission" date="2018-01" db="EMBL/GenBank/DDBJ databases">
        <authorList>
            <person name="Gaut B.S."/>
            <person name="Morton B.R."/>
            <person name="Clegg M.T."/>
            <person name="Duvall M.R."/>
        </authorList>
    </citation>
    <scope>NUCLEOTIDE SEQUENCE [LARGE SCALE GENOMIC DNA]</scope>
    <source>
        <strain evidence="3 4">HR-AV</strain>
    </source>
</reference>
<evidence type="ECO:0000313" key="4">
    <source>
        <dbReference type="Proteomes" id="UP000236893"/>
    </source>
</evidence>
<evidence type="ECO:0000256" key="1">
    <source>
        <dbReference type="SAM" id="SignalP"/>
    </source>
</evidence>
<dbReference type="Proteomes" id="UP000236893">
    <property type="component" value="Unassembled WGS sequence"/>
</dbReference>
<feature type="signal peptide" evidence="1">
    <location>
        <begin position="1"/>
        <end position="26"/>
    </location>
</feature>
<feature type="domain" description="DinB-like" evidence="2">
    <location>
        <begin position="42"/>
        <end position="196"/>
    </location>
</feature>
<dbReference type="OrthoDB" id="9807923at2"/>
<gene>
    <name evidence="3" type="ORF">C3K47_03130</name>
</gene>
<protein>
    <recommendedName>
        <fullName evidence="2">DinB-like domain-containing protein</fullName>
    </recommendedName>
</protein>
<keyword evidence="4" id="KW-1185">Reference proteome</keyword>
<dbReference type="InterPro" id="IPR034660">
    <property type="entry name" value="DinB/YfiT-like"/>
</dbReference>
<sequence>MKAKLAIRKTLALMCIAFAMPVFSLAQELSKQEKDYALQLLQTTKEKFLFQIEDLTPEQWNYKTDSLHWSIAECSEHIAISEKTLLSLVNKLMADPANSAMRAEMKYKTEDLVKMVQNRSVKAKAPEMLKPTHRWKNEEDLMAEFETDRQKTIDFMKLANNEVNTHLMQHPVFGYLDAYQWVVLLAAHSSRHTAQIMEIKSSKGYPKL</sequence>
<evidence type="ECO:0000259" key="2">
    <source>
        <dbReference type="Pfam" id="PF12867"/>
    </source>
</evidence>
<comment type="caution">
    <text evidence="3">The sequence shown here is derived from an EMBL/GenBank/DDBJ whole genome shotgun (WGS) entry which is preliminary data.</text>
</comment>
<proteinExistence type="predicted"/>
<name>A0A2S5A827_9SPHI</name>
<organism evidence="3 4">
    <name type="scientific">Solitalea longa</name>
    <dbReference type="NCBI Taxonomy" id="2079460"/>
    <lineage>
        <taxon>Bacteria</taxon>
        <taxon>Pseudomonadati</taxon>
        <taxon>Bacteroidota</taxon>
        <taxon>Sphingobacteriia</taxon>
        <taxon>Sphingobacteriales</taxon>
        <taxon>Sphingobacteriaceae</taxon>
        <taxon>Solitalea</taxon>
    </lineage>
</organism>
<evidence type="ECO:0000313" key="3">
    <source>
        <dbReference type="EMBL" id="POY38407.1"/>
    </source>
</evidence>
<feature type="chain" id="PRO_5015566427" description="DinB-like domain-containing protein" evidence="1">
    <location>
        <begin position="27"/>
        <end position="208"/>
    </location>
</feature>
<accession>A0A2S5A827</accession>
<dbReference type="SUPFAM" id="SSF109854">
    <property type="entry name" value="DinB/YfiT-like putative metalloenzymes"/>
    <property type="match status" value="1"/>
</dbReference>
<dbReference type="RefSeq" id="WP_103787642.1">
    <property type="nucleotide sequence ID" value="NZ_PQVF01000002.1"/>
</dbReference>
<dbReference type="InterPro" id="IPR024775">
    <property type="entry name" value="DinB-like"/>
</dbReference>